<evidence type="ECO:0000259" key="1">
    <source>
        <dbReference type="Pfam" id="PF00814"/>
    </source>
</evidence>
<reference evidence="2" key="1">
    <citation type="submission" date="2020-09" db="EMBL/GenBank/DDBJ databases">
        <title>Desulfogranum mesoprofundum gen. nov., sp. nov., a novel mesophilic, sulfate-reducing chemolithoautotroph isolated from a deep-sea hydrothermal vent chimney in the Suiyo Seamount.</title>
        <authorList>
            <person name="Hashimoto Y."/>
            <person name="Nakagawa S."/>
        </authorList>
    </citation>
    <scope>NUCLEOTIDE SEQUENCE</scope>
    <source>
        <strain evidence="2">KT2</strain>
    </source>
</reference>
<dbReference type="GO" id="GO:0002949">
    <property type="term" value="P:tRNA threonylcarbamoyladenosine modification"/>
    <property type="evidence" value="ECO:0007669"/>
    <property type="project" value="InterPro"/>
</dbReference>
<protein>
    <submittedName>
        <fullName evidence="2">tRNA (Adenosine(37)-N6)-threonylcarbamoyltransferase complex dimerization subunit type 1 TsaB</fullName>
    </submittedName>
</protein>
<dbReference type="RefSeq" id="WP_228856000.1">
    <property type="nucleotide sequence ID" value="NZ_AP024086.1"/>
</dbReference>
<dbReference type="NCBIfam" id="TIGR03725">
    <property type="entry name" value="T6A_YeaZ"/>
    <property type="match status" value="1"/>
</dbReference>
<organism evidence="2 3">
    <name type="scientific">Desulfomarina profundi</name>
    <dbReference type="NCBI Taxonomy" id="2772557"/>
    <lineage>
        <taxon>Bacteria</taxon>
        <taxon>Pseudomonadati</taxon>
        <taxon>Thermodesulfobacteriota</taxon>
        <taxon>Desulfobulbia</taxon>
        <taxon>Desulfobulbales</taxon>
        <taxon>Desulfobulbaceae</taxon>
        <taxon>Desulfomarina</taxon>
    </lineage>
</organism>
<evidence type="ECO:0000313" key="3">
    <source>
        <dbReference type="Proteomes" id="UP000826725"/>
    </source>
</evidence>
<dbReference type="InterPro" id="IPR022496">
    <property type="entry name" value="T6A_TsaB"/>
</dbReference>
<accession>A0A8D5FQ93</accession>
<gene>
    <name evidence="2" type="ORF">DGMP_05070</name>
</gene>
<name>A0A8D5FQ93_9BACT</name>
<dbReference type="PANTHER" id="PTHR11735">
    <property type="entry name" value="TRNA N6-ADENOSINE THREONYLCARBAMOYLTRANSFERASE"/>
    <property type="match status" value="1"/>
</dbReference>
<dbReference type="InterPro" id="IPR000905">
    <property type="entry name" value="Gcp-like_dom"/>
</dbReference>
<proteinExistence type="predicted"/>
<dbReference type="EMBL" id="AP024086">
    <property type="protein sequence ID" value="BCL59814.1"/>
    <property type="molecule type" value="Genomic_DNA"/>
</dbReference>
<dbReference type="GO" id="GO:0005829">
    <property type="term" value="C:cytosol"/>
    <property type="evidence" value="ECO:0007669"/>
    <property type="project" value="TreeGrafter"/>
</dbReference>
<evidence type="ECO:0000313" key="2">
    <source>
        <dbReference type="EMBL" id="BCL59814.1"/>
    </source>
</evidence>
<keyword evidence="3" id="KW-1185">Reference proteome</keyword>
<dbReference type="KEGG" id="dbk:DGMP_05070"/>
<sequence>MILSIDTSTVCTAVALTEGTRSAGRVVGSLRFTGRTTHSRRLLPLIDRLMKETDITWADIRALCVSLGPGSFTGLRIGMATAKGLALAADKPMIGVSTLEGLASGCAPAPFICAVMDARKKEVYAALYRTDSSGLTVAEGAPVVVTPGVLCDYFQEPVVLVGDALGIYGEIWKSNCGDMVTFASASLNIPMAESLGFLAGEKLNAGEILNSGEATPMYVRASDAELNLIKKKQMLPPSPSYKKSK</sequence>
<dbReference type="Pfam" id="PF00814">
    <property type="entry name" value="TsaD"/>
    <property type="match status" value="1"/>
</dbReference>
<dbReference type="Proteomes" id="UP000826725">
    <property type="component" value="Chromosome"/>
</dbReference>
<feature type="domain" description="Gcp-like" evidence="1">
    <location>
        <begin position="37"/>
        <end position="198"/>
    </location>
</feature>
<dbReference type="PANTHER" id="PTHR11735:SF11">
    <property type="entry name" value="TRNA THREONYLCARBAMOYLADENOSINE BIOSYNTHESIS PROTEIN TSAB"/>
    <property type="match status" value="1"/>
</dbReference>
<dbReference type="AlphaFoldDB" id="A0A8D5FQ93"/>
<dbReference type="CDD" id="cd24032">
    <property type="entry name" value="ASKHA_NBD_TsaB"/>
    <property type="match status" value="1"/>
</dbReference>